<evidence type="ECO:0000313" key="1">
    <source>
        <dbReference type="EMBL" id="ADL35432.1"/>
    </source>
</evidence>
<gene>
    <name evidence="1" type="ordered locus">bpr_I2699</name>
</gene>
<organism evidence="1 2">
    <name type="scientific">Butyrivibrio proteoclasticus (strain ATCC 51982 / DSM 14932 / B316)</name>
    <name type="common">Clostridium proteoclasticum</name>
    <dbReference type="NCBI Taxonomy" id="515622"/>
    <lineage>
        <taxon>Bacteria</taxon>
        <taxon>Bacillati</taxon>
        <taxon>Bacillota</taxon>
        <taxon>Clostridia</taxon>
        <taxon>Lachnospirales</taxon>
        <taxon>Lachnospiraceae</taxon>
        <taxon>Butyrivibrio</taxon>
    </lineage>
</organism>
<dbReference type="InterPro" id="IPR024508">
    <property type="entry name" value="DUF3226"/>
</dbReference>
<keyword evidence="2" id="KW-1185">Reference proteome</keyword>
<dbReference type="AlphaFoldDB" id="E0RZ60"/>
<evidence type="ECO:0008006" key="3">
    <source>
        <dbReference type="Google" id="ProtNLM"/>
    </source>
</evidence>
<dbReference type="Gene3D" id="3.40.50.10620">
    <property type="entry name" value="PH0156-like domains"/>
    <property type="match status" value="1"/>
</dbReference>
<proteinExistence type="predicted"/>
<dbReference type="RefSeq" id="WP_013282085.1">
    <property type="nucleotide sequence ID" value="NC_014387.1"/>
</dbReference>
<dbReference type="Proteomes" id="UP000001299">
    <property type="component" value="Chromosome 1"/>
</dbReference>
<protein>
    <recommendedName>
        <fullName evidence="3">DUF3226 domain-containing protein</fullName>
    </recommendedName>
</protein>
<evidence type="ECO:0000313" key="2">
    <source>
        <dbReference type="Proteomes" id="UP000001299"/>
    </source>
</evidence>
<dbReference type="EMBL" id="CP001810">
    <property type="protein sequence ID" value="ADL35432.1"/>
    <property type="molecule type" value="Genomic_DNA"/>
</dbReference>
<dbReference type="HOGENOM" id="CLU_1159344_0_0_9"/>
<dbReference type="SUPFAM" id="SSF160945">
    <property type="entry name" value="PH0156-like"/>
    <property type="match status" value="1"/>
</dbReference>
<dbReference type="KEGG" id="bpb:bpr_I2699"/>
<reference evidence="1 2" key="1">
    <citation type="journal article" date="2010" name="PLoS ONE">
        <title>The glycobiome of the rumen bacterium Butyrivibrio proteoclasticus B316(T) highlights adaptation to a polysaccharide-rich environment.</title>
        <authorList>
            <person name="Kelly W.J."/>
            <person name="Leahy S.C."/>
            <person name="Altermann E."/>
            <person name="Yeoman C.J."/>
            <person name="Dunne J.C."/>
            <person name="Kong Z."/>
            <person name="Pacheco D.M."/>
            <person name="Li D."/>
            <person name="Noel S.J."/>
            <person name="Moon C.D."/>
            <person name="Cookson A.L."/>
            <person name="Attwood G.T."/>
        </authorList>
    </citation>
    <scope>NUCLEOTIDE SEQUENCE [LARGE SCALE GENOMIC DNA]</scope>
    <source>
        <strain evidence="2">ATCC 51982 / DSM 14932 / B316</strain>
    </source>
</reference>
<sequence>MIEIVLVEGVSDVRLISYYLQNIYGWKHENSNALGITANDEYEHIESLSKQENQLVLCGVGGNGKFASFVEKHRVNMMLVEKEIASLMVVTDRDEDSDAKVGRKIGKSLESISIRAGEWISNDMVDSFGQRKMINTYLLVIPPNENGALERVIINALNDIPEEKELIQEVKKFIESLKNGLVKELEQTNKYDKAAVGTFFSVRNPQNALRSFGVFLHKVDWTKSEYLKDLFLPFMYLGTEKPIKEKGDEYYFEDHRFDERSEREGEAPKLDFMNE</sequence>
<dbReference type="eggNOG" id="ENOG5033RNF">
    <property type="taxonomic scope" value="Bacteria"/>
</dbReference>
<accession>E0RZ60</accession>
<name>E0RZ60_BUTPB</name>
<dbReference type="STRING" id="515622.bpr_I2699"/>
<dbReference type="Pfam" id="PF11536">
    <property type="entry name" value="DUF3226"/>
    <property type="match status" value="1"/>
</dbReference>